<protein>
    <submittedName>
        <fullName evidence="1">Uncharacterized protein</fullName>
    </submittedName>
</protein>
<reference evidence="1" key="1">
    <citation type="journal article" date="2020" name="Mol. Plant Microbe Interact.">
        <title>Complete genome sequences of four natural Pseudomonas isolates that catabolize a wide range of aromatic compounds relevant to lignin valorization.</title>
        <authorList>
            <person name="Hatmaker E.A."/>
            <person name="Presle G."/>
            <person name="Cannon O."/>
            <person name="Guss A.M."/>
            <person name="Elkins J.G."/>
        </authorList>
    </citation>
    <scope>NUCLEOTIDE SEQUENCE</scope>
    <source>
        <strain evidence="1">583</strain>
    </source>
</reference>
<organism evidence="1 2">
    <name type="scientific">Mesorhizobium huakuii</name>
    <dbReference type="NCBI Taxonomy" id="28104"/>
    <lineage>
        <taxon>Bacteria</taxon>
        <taxon>Pseudomonadati</taxon>
        <taxon>Pseudomonadota</taxon>
        <taxon>Alphaproteobacteria</taxon>
        <taxon>Hyphomicrobiales</taxon>
        <taxon>Phyllobacteriaceae</taxon>
        <taxon>Mesorhizobium</taxon>
    </lineage>
</organism>
<accession>A0A7G6SSZ4</accession>
<name>A0A7G6SSZ4_9HYPH</name>
<dbReference type="AlphaFoldDB" id="A0A7G6SSZ4"/>
<dbReference type="EMBL" id="CP050296">
    <property type="protein sequence ID" value="QND57626.1"/>
    <property type="molecule type" value="Genomic_DNA"/>
</dbReference>
<gene>
    <name evidence="1" type="ORF">HB778_14155</name>
</gene>
<dbReference type="RefSeq" id="WP_183464423.1">
    <property type="nucleotide sequence ID" value="NZ_CP050296.1"/>
</dbReference>
<sequence>MAFLTGLGRPAFAQSKSDDCMSIFYRTKDAACLDRLVATLDNAPPRIDNGAIIGFFAALFDSAPELRRKLLDEVRSDRAAEFYLVALRRAGLADEVRRFASTRKLEDAAPADVTPLRTVMPVLVALDNDLLIGAYMATGDLSYIDHILENLRTSRDGMAADAIRIGLVMGKFGGAGAPGRRNIMIIAACWKYGCPKSQASKDMMRTLTMASAVWAIGSLAKNDVAIKQELDRFFQTDSRLAAIFAKEQNAFTNYLTLVTLWTVKKDQSLDAALTDYERLGAADSMLKP</sequence>
<evidence type="ECO:0000313" key="2">
    <source>
        <dbReference type="Proteomes" id="UP000515465"/>
    </source>
</evidence>
<evidence type="ECO:0000313" key="1">
    <source>
        <dbReference type="EMBL" id="QND57626.1"/>
    </source>
</evidence>
<dbReference type="Proteomes" id="UP000515465">
    <property type="component" value="Chromosome"/>
</dbReference>
<proteinExistence type="predicted"/>